<accession>A0AAQ3JNZ1</accession>
<name>A0AAQ3JNZ1_9LILI</name>
<gene>
    <name evidence="2" type="ORF">Cni_G00886</name>
</gene>
<proteinExistence type="predicted"/>
<protein>
    <submittedName>
        <fullName evidence="2">Uncharacterized protein</fullName>
    </submittedName>
</protein>
<dbReference type="Proteomes" id="UP001327560">
    <property type="component" value="Chromosome 1"/>
</dbReference>
<evidence type="ECO:0000313" key="3">
    <source>
        <dbReference type="Proteomes" id="UP001327560"/>
    </source>
</evidence>
<sequence>MPKNLNWAKQPDWGRRGSDGEEPALGRRTPAAFDGVGEAAWESSVGREFGAEIRRNNRTGGEEDPAENKWR</sequence>
<evidence type="ECO:0000313" key="2">
    <source>
        <dbReference type="EMBL" id="WOK92195.1"/>
    </source>
</evidence>
<feature type="region of interest" description="Disordered" evidence="1">
    <location>
        <begin position="1"/>
        <end position="71"/>
    </location>
</feature>
<organism evidence="2 3">
    <name type="scientific">Canna indica</name>
    <name type="common">Indian-shot</name>
    <dbReference type="NCBI Taxonomy" id="4628"/>
    <lineage>
        <taxon>Eukaryota</taxon>
        <taxon>Viridiplantae</taxon>
        <taxon>Streptophyta</taxon>
        <taxon>Embryophyta</taxon>
        <taxon>Tracheophyta</taxon>
        <taxon>Spermatophyta</taxon>
        <taxon>Magnoliopsida</taxon>
        <taxon>Liliopsida</taxon>
        <taxon>Zingiberales</taxon>
        <taxon>Cannaceae</taxon>
        <taxon>Canna</taxon>
    </lineage>
</organism>
<evidence type="ECO:0000256" key="1">
    <source>
        <dbReference type="SAM" id="MobiDB-lite"/>
    </source>
</evidence>
<dbReference type="EMBL" id="CP136890">
    <property type="protein sequence ID" value="WOK92195.1"/>
    <property type="molecule type" value="Genomic_DNA"/>
</dbReference>
<keyword evidence="3" id="KW-1185">Reference proteome</keyword>
<dbReference type="AlphaFoldDB" id="A0AAQ3JNZ1"/>
<reference evidence="2 3" key="1">
    <citation type="submission" date="2023-10" db="EMBL/GenBank/DDBJ databases">
        <title>Chromosome-scale genome assembly provides insights into flower coloration mechanisms of Canna indica.</title>
        <authorList>
            <person name="Li C."/>
        </authorList>
    </citation>
    <scope>NUCLEOTIDE SEQUENCE [LARGE SCALE GENOMIC DNA]</scope>
    <source>
        <tissue evidence="2">Flower</tissue>
    </source>
</reference>